<accession>A0A2W5AXN3</accession>
<dbReference type="EMBL" id="QFMX01000004">
    <property type="protein sequence ID" value="PZO75231.1"/>
    <property type="molecule type" value="Genomic_DNA"/>
</dbReference>
<comment type="caution">
    <text evidence="2">The sequence shown here is derived from an EMBL/GenBank/DDBJ whole genome shotgun (WGS) entry which is preliminary data.</text>
</comment>
<organism evidence="2 3">
    <name type="scientific">Sphingomonas taxi</name>
    <dbReference type="NCBI Taxonomy" id="1549858"/>
    <lineage>
        <taxon>Bacteria</taxon>
        <taxon>Pseudomonadati</taxon>
        <taxon>Pseudomonadota</taxon>
        <taxon>Alphaproteobacteria</taxon>
        <taxon>Sphingomonadales</taxon>
        <taxon>Sphingomonadaceae</taxon>
        <taxon>Sphingomonas</taxon>
    </lineage>
</organism>
<protein>
    <recommendedName>
        <fullName evidence="1">Stability determinant domain-containing protein</fullName>
    </recommendedName>
</protein>
<sequence length="62" mass="6850">MPQISPKPLESESSISAEAYDRWLREKVARSLADPRPSIQHDDAVAAMRLVLDSADRSGGDR</sequence>
<dbReference type="Pfam" id="PF21217">
    <property type="entry name" value="PaaA2"/>
    <property type="match status" value="1"/>
</dbReference>
<dbReference type="InterPro" id="IPR048851">
    <property type="entry name" value="PaaA2_dom"/>
</dbReference>
<evidence type="ECO:0000259" key="1">
    <source>
        <dbReference type="Pfam" id="PF21217"/>
    </source>
</evidence>
<reference evidence="2 3" key="1">
    <citation type="submission" date="2017-08" db="EMBL/GenBank/DDBJ databases">
        <title>Infants hospitalized years apart are colonized by the same room-sourced microbial strains.</title>
        <authorList>
            <person name="Brooks B."/>
            <person name="Olm M.R."/>
            <person name="Firek B.A."/>
            <person name="Baker R."/>
            <person name="Thomas B.C."/>
            <person name="Morowitz M.J."/>
            <person name="Banfield J.F."/>
        </authorList>
    </citation>
    <scope>NUCLEOTIDE SEQUENCE [LARGE SCALE GENOMIC DNA]</scope>
    <source>
        <strain evidence="2">S2_018_000_R3_119</strain>
    </source>
</reference>
<evidence type="ECO:0000313" key="3">
    <source>
        <dbReference type="Proteomes" id="UP000249555"/>
    </source>
</evidence>
<evidence type="ECO:0000313" key="2">
    <source>
        <dbReference type="EMBL" id="PZO75231.1"/>
    </source>
</evidence>
<gene>
    <name evidence="2" type="ORF">DI640_04215</name>
</gene>
<name>A0A2W5AXN3_9SPHN</name>
<dbReference type="AlphaFoldDB" id="A0A2W5AXN3"/>
<proteinExistence type="predicted"/>
<dbReference type="Proteomes" id="UP000249555">
    <property type="component" value="Unassembled WGS sequence"/>
</dbReference>
<feature type="domain" description="Stability determinant" evidence="1">
    <location>
        <begin position="17"/>
        <end position="44"/>
    </location>
</feature>
<dbReference type="Gene3D" id="6.20.450.20">
    <property type="match status" value="1"/>
</dbReference>